<dbReference type="PANTHER" id="PTHR43877">
    <property type="entry name" value="AMINOALKYLPHOSPHONATE N-ACETYLTRANSFERASE-RELATED-RELATED"/>
    <property type="match status" value="1"/>
</dbReference>
<feature type="domain" description="N-acetyltransferase" evidence="3">
    <location>
        <begin position="4"/>
        <end position="169"/>
    </location>
</feature>
<keyword evidence="2" id="KW-0012">Acyltransferase</keyword>
<reference evidence="4 5" key="1">
    <citation type="submission" date="2017-06" db="EMBL/GenBank/DDBJ databases">
        <authorList>
            <person name="Kim H.J."/>
            <person name="Triplett B.A."/>
        </authorList>
    </citation>
    <scope>NUCLEOTIDE SEQUENCE [LARGE SCALE GENOMIC DNA]</scope>
    <source>
        <strain evidence="4 5">CGMCC 4.1858</strain>
    </source>
</reference>
<evidence type="ECO:0000259" key="3">
    <source>
        <dbReference type="PROSITE" id="PS51186"/>
    </source>
</evidence>
<dbReference type="InterPro" id="IPR050832">
    <property type="entry name" value="Bact_Acetyltransf"/>
</dbReference>
<dbReference type="InterPro" id="IPR000182">
    <property type="entry name" value="GNAT_dom"/>
</dbReference>
<organism evidence="4 5">
    <name type="scientific">Actinacidiphila glaucinigra</name>
    <dbReference type="NCBI Taxonomy" id="235986"/>
    <lineage>
        <taxon>Bacteria</taxon>
        <taxon>Bacillati</taxon>
        <taxon>Actinomycetota</taxon>
        <taxon>Actinomycetes</taxon>
        <taxon>Kitasatosporales</taxon>
        <taxon>Streptomycetaceae</taxon>
        <taxon>Actinacidiphila</taxon>
    </lineage>
</organism>
<evidence type="ECO:0000256" key="2">
    <source>
        <dbReference type="ARBA" id="ARBA00023315"/>
    </source>
</evidence>
<sequence>MSSYTIRASRPDEWRAQRALRLEALKDPVAALAFVNTHDTEAAFDDEVWQRRAGTQSFIAEDEAGERVANVAVLVESGEEFDVPQTHLVGVYVRPEFRGGGLAAELLGAAIAWSWELPERVRRVRLWVHEDNHRAQAFYKRLGFVSTGRTMAFPLDPSQTEYEMELERP</sequence>
<dbReference type="Pfam" id="PF00583">
    <property type="entry name" value="Acetyltransf_1"/>
    <property type="match status" value="1"/>
</dbReference>
<accession>A0A239NYV6</accession>
<evidence type="ECO:0000313" key="4">
    <source>
        <dbReference type="EMBL" id="SNT60005.1"/>
    </source>
</evidence>
<dbReference type="OrthoDB" id="9799092at2"/>
<keyword evidence="1 4" id="KW-0808">Transferase</keyword>
<dbReference type="Proteomes" id="UP000198280">
    <property type="component" value="Unassembled WGS sequence"/>
</dbReference>
<dbReference type="Gene3D" id="3.40.630.30">
    <property type="match status" value="1"/>
</dbReference>
<dbReference type="AlphaFoldDB" id="A0A239NYV6"/>
<gene>
    <name evidence="4" type="ORF">SAMN05216252_15920</name>
</gene>
<protein>
    <submittedName>
        <fullName evidence="4">Acetyltransferase (GNAT) family protein</fullName>
    </submittedName>
</protein>
<name>A0A239NYV6_9ACTN</name>
<dbReference type="PROSITE" id="PS51186">
    <property type="entry name" value="GNAT"/>
    <property type="match status" value="1"/>
</dbReference>
<dbReference type="CDD" id="cd04301">
    <property type="entry name" value="NAT_SF"/>
    <property type="match status" value="1"/>
</dbReference>
<keyword evidence="5" id="KW-1185">Reference proteome</keyword>
<evidence type="ECO:0000313" key="5">
    <source>
        <dbReference type="Proteomes" id="UP000198280"/>
    </source>
</evidence>
<dbReference type="InterPro" id="IPR016181">
    <property type="entry name" value="Acyl_CoA_acyltransferase"/>
</dbReference>
<proteinExistence type="predicted"/>
<dbReference type="EMBL" id="FZOF01000059">
    <property type="protein sequence ID" value="SNT60005.1"/>
    <property type="molecule type" value="Genomic_DNA"/>
</dbReference>
<dbReference type="PANTHER" id="PTHR43877:SF1">
    <property type="entry name" value="ACETYLTRANSFERASE"/>
    <property type="match status" value="1"/>
</dbReference>
<dbReference type="SUPFAM" id="SSF55729">
    <property type="entry name" value="Acyl-CoA N-acyltransferases (Nat)"/>
    <property type="match status" value="1"/>
</dbReference>
<dbReference type="RefSeq" id="WP_089229428.1">
    <property type="nucleotide sequence ID" value="NZ_FZOF01000059.1"/>
</dbReference>
<evidence type="ECO:0000256" key="1">
    <source>
        <dbReference type="ARBA" id="ARBA00022679"/>
    </source>
</evidence>
<dbReference type="GO" id="GO:0016747">
    <property type="term" value="F:acyltransferase activity, transferring groups other than amino-acyl groups"/>
    <property type="evidence" value="ECO:0007669"/>
    <property type="project" value="InterPro"/>
</dbReference>